<dbReference type="AlphaFoldDB" id="A0A1X0A966"/>
<gene>
    <name evidence="3" type="ORF">BST12_01475</name>
</gene>
<evidence type="ECO:0000259" key="2">
    <source>
        <dbReference type="SMART" id="SM00507"/>
    </source>
</evidence>
<keyword evidence="4" id="KW-1185">Reference proteome</keyword>
<reference evidence="3 4" key="1">
    <citation type="submission" date="2017-02" db="EMBL/GenBank/DDBJ databases">
        <title>The new phylogeny of genus Mycobacterium.</title>
        <authorList>
            <person name="Tortoli E."/>
            <person name="Trovato A."/>
            <person name="Cirillo D.M."/>
        </authorList>
    </citation>
    <scope>NUCLEOTIDE SEQUENCE [LARGE SCALE GENOMIC DNA]</scope>
    <source>
        <strain evidence="3 4">DSM 45057</strain>
    </source>
</reference>
<dbReference type="Gene3D" id="1.10.30.50">
    <property type="match status" value="1"/>
</dbReference>
<proteinExistence type="predicted"/>
<dbReference type="InterPro" id="IPR003870">
    <property type="entry name" value="DUF222"/>
</dbReference>
<feature type="domain" description="HNH nuclease" evidence="2">
    <location>
        <begin position="318"/>
        <end position="370"/>
    </location>
</feature>
<sequence>MFEWTDRSATAESAELIERICCASRAENRAAAAQLVAIGQLFAYRLSRCSETEDWALDTQEAVAAEVAAALRISQSAAGDRLSYARAMRERLPQVAELFKAGEINYRAFQTLVTRTDLIVDPDVLADVDGKLFVKVARWASLSKGRLGALVDKVVARADADAVRRRRKQHSDRSVWIGPSHDGTCEIVGSLSTTDAQALDQRLTALAATVCEHDPRTRDQRRADAVGALAADARRLGCRCGRPDCAAGGRAAAGPVVIHVIAEQATLDGRSAAPGSLLDGDGLITAELVAELAESAKLVPLVHPVDAPPEPQYTPSRALADFVRCRDLTCRWPGCDRPATKCDVDHTIPYAAGGPTHASNLKCYCRTHHLAKTFWGWGEQQLPDGTLILTAPTGHTYVTTPGSALLFPGLCAPTGDLPVPNADPAYDYCAERNAMMPKRRRTRAQDRAYRIATERRQSHQARMTRRAESVNNFGPAPPPETDDEPPPF</sequence>
<dbReference type="EMBL" id="MVHE01000001">
    <property type="protein sequence ID" value="ORA26564.1"/>
    <property type="molecule type" value="Genomic_DNA"/>
</dbReference>
<feature type="region of interest" description="Disordered" evidence="1">
    <location>
        <begin position="453"/>
        <end position="488"/>
    </location>
</feature>
<dbReference type="Proteomes" id="UP000192284">
    <property type="component" value="Unassembled WGS sequence"/>
</dbReference>
<dbReference type="RefSeq" id="WP_245849992.1">
    <property type="nucleotide sequence ID" value="NZ_JACKTS010000031.1"/>
</dbReference>
<comment type="caution">
    <text evidence="3">The sequence shown here is derived from an EMBL/GenBank/DDBJ whole genome shotgun (WGS) entry which is preliminary data.</text>
</comment>
<dbReference type="CDD" id="cd00085">
    <property type="entry name" value="HNHc"/>
    <property type="match status" value="1"/>
</dbReference>
<organism evidence="3 4">
    <name type="scientific">Mycobacterium angelicum</name>
    <dbReference type="NCBI Taxonomy" id="470074"/>
    <lineage>
        <taxon>Bacteria</taxon>
        <taxon>Bacillati</taxon>
        <taxon>Actinomycetota</taxon>
        <taxon>Actinomycetes</taxon>
        <taxon>Mycobacteriales</taxon>
        <taxon>Mycobacteriaceae</taxon>
        <taxon>Mycobacterium</taxon>
    </lineage>
</organism>
<dbReference type="SMART" id="SM00507">
    <property type="entry name" value="HNHc"/>
    <property type="match status" value="1"/>
</dbReference>
<protein>
    <recommendedName>
        <fullName evidence="2">HNH nuclease domain-containing protein</fullName>
    </recommendedName>
</protein>
<dbReference type="InterPro" id="IPR003615">
    <property type="entry name" value="HNH_nuc"/>
</dbReference>
<evidence type="ECO:0000313" key="3">
    <source>
        <dbReference type="EMBL" id="ORA26564.1"/>
    </source>
</evidence>
<accession>A0A1X0A966</accession>
<evidence type="ECO:0000313" key="4">
    <source>
        <dbReference type="Proteomes" id="UP000192284"/>
    </source>
</evidence>
<name>A0A1X0A966_MYCAN</name>
<dbReference type="Pfam" id="PF02720">
    <property type="entry name" value="DUF222"/>
    <property type="match status" value="1"/>
</dbReference>
<evidence type="ECO:0000256" key="1">
    <source>
        <dbReference type="SAM" id="MobiDB-lite"/>
    </source>
</evidence>